<dbReference type="CDD" id="cd04747">
    <property type="entry name" value="OYE_like_5_FMN"/>
    <property type="match status" value="1"/>
</dbReference>
<dbReference type="PANTHER" id="PTHR22893">
    <property type="entry name" value="NADH OXIDOREDUCTASE-RELATED"/>
    <property type="match status" value="1"/>
</dbReference>
<sequence length="375" mass="41601">MERKKYVGHTLLQSVSFGNEMLASRLVMAPMTRGFSPEGVPGENVAQYYRNRAENGVALIVTEGTAINHPAAVAGADIPRFYGEDALNGWSKVVSEVHQAGGKIIPQLWHVGAARRVGSAPNVDSPPVSPSGMTLRGRKNEKIKALTKKEVTEMIDAYAEAAANAKRIGFDGIELHGAHGYLIDQFLWEVTNKRTDEYGGDRSERTKFAADIVRACRKAVGHDFPIVFRYSQWKSTDYNAKLAKNSKELEQFLTPLVEAGVDIFHCSTRRIWEPEFIDEDPSLSLAGWTKRITKKPTIAVGSVGINRAFLSNQDNENVTIEENLKIIDEKIKAGEFDYVAVGRALLADSEWAVKLKNGKLDQVNHYTKEAEKELI</sequence>
<dbReference type="InterPro" id="IPR013785">
    <property type="entry name" value="Aldolase_TIM"/>
</dbReference>
<feature type="domain" description="NADH:flavin oxidoreductase/NADH oxidase N-terminal" evidence="1">
    <location>
        <begin position="13"/>
        <end position="360"/>
    </location>
</feature>
<name>A0ABU0AKD4_9BACI</name>
<gene>
    <name evidence="2" type="ORF">J2S17_003606</name>
</gene>
<evidence type="ECO:0000313" key="2">
    <source>
        <dbReference type="EMBL" id="MDQ0271718.1"/>
    </source>
</evidence>
<reference evidence="2 3" key="1">
    <citation type="submission" date="2023-07" db="EMBL/GenBank/DDBJ databases">
        <title>Genomic Encyclopedia of Type Strains, Phase IV (KMG-IV): sequencing the most valuable type-strain genomes for metagenomic binning, comparative biology and taxonomic classification.</title>
        <authorList>
            <person name="Goeker M."/>
        </authorList>
    </citation>
    <scope>NUCLEOTIDE SEQUENCE [LARGE SCALE GENOMIC DNA]</scope>
    <source>
        <strain evidence="2 3">DSM 23494</strain>
    </source>
</reference>
<keyword evidence="3" id="KW-1185">Reference proteome</keyword>
<protein>
    <submittedName>
        <fullName evidence="2">2,4-dienoyl-CoA reductase-like NADH-dependent reductase (Old Yellow Enzyme family)</fullName>
    </submittedName>
</protein>
<organism evidence="2 3">
    <name type="scientific">Cytobacillus purgationiresistens</name>
    <dbReference type="NCBI Taxonomy" id="863449"/>
    <lineage>
        <taxon>Bacteria</taxon>
        <taxon>Bacillati</taxon>
        <taxon>Bacillota</taxon>
        <taxon>Bacilli</taxon>
        <taxon>Bacillales</taxon>
        <taxon>Bacillaceae</taxon>
        <taxon>Cytobacillus</taxon>
    </lineage>
</organism>
<dbReference type="SUPFAM" id="SSF51395">
    <property type="entry name" value="FMN-linked oxidoreductases"/>
    <property type="match status" value="1"/>
</dbReference>
<dbReference type="PANTHER" id="PTHR22893:SF55">
    <property type="entry name" value="OXIDOREDUCTASE-RELATED"/>
    <property type="match status" value="1"/>
</dbReference>
<dbReference type="Pfam" id="PF00724">
    <property type="entry name" value="Oxidored_FMN"/>
    <property type="match status" value="1"/>
</dbReference>
<dbReference type="EMBL" id="JAUSUB010000016">
    <property type="protein sequence ID" value="MDQ0271718.1"/>
    <property type="molecule type" value="Genomic_DNA"/>
</dbReference>
<dbReference type="Proteomes" id="UP001238088">
    <property type="component" value="Unassembled WGS sequence"/>
</dbReference>
<evidence type="ECO:0000313" key="3">
    <source>
        <dbReference type="Proteomes" id="UP001238088"/>
    </source>
</evidence>
<proteinExistence type="predicted"/>
<evidence type="ECO:0000259" key="1">
    <source>
        <dbReference type="Pfam" id="PF00724"/>
    </source>
</evidence>
<comment type="caution">
    <text evidence="2">The sequence shown here is derived from an EMBL/GenBank/DDBJ whole genome shotgun (WGS) entry which is preliminary data.</text>
</comment>
<accession>A0ABU0AKD4</accession>
<dbReference type="Gene3D" id="3.20.20.70">
    <property type="entry name" value="Aldolase class I"/>
    <property type="match status" value="1"/>
</dbReference>
<dbReference type="InterPro" id="IPR001155">
    <property type="entry name" value="OxRdtase_FMN_N"/>
</dbReference>
<dbReference type="RefSeq" id="WP_307477051.1">
    <property type="nucleotide sequence ID" value="NZ_JAUSUB010000016.1"/>
</dbReference>
<dbReference type="InterPro" id="IPR045247">
    <property type="entry name" value="Oye-like"/>
</dbReference>